<dbReference type="SUPFAM" id="SSF143724">
    <property type="entry name" value="PHP14-like"/>
    <property type="match status" value="1"/>
</dbReference>
<keyword evidence="6" id="KW-1185">Reference proteome</keyword>
<evidence type="ECO:0000256" key="2">
    <source>
        <dbReference type="ARBA" id="ARBA00010971"/>
    </source>
</evidence>
<comment type="caution">
    <text evidence="5">The sequence shown here is derived from an EMBL/GenBank/DDBJ whole genome shotgun (WGS) entry which is preliminary data.</text>
</comment>
<dbReference type="Proteomes" id="UP001159427">
    <property type="component" value="Unassembled WGS sequence"/>
</dbReference>
<evidence type="ECO:0000256" key="3">
    <source>
        <dbReference type="ARBA" id="ARBA00022782"/>
    </source>
</evidence>
<keyword evidence="3" id="KW-0221">Differentiation</keyword>
<name>A0ABN8R295_9CNID</name>
<accession>A0ABN8R295</accession>
<comment type="function">
    <text evidence="1">JanA and janB regulate somatic sex differentiation.</text>
</comment>
<evidence type="ECO:0000256" key="4">
    <source>
        <dbReference type="ARBA" id="ARBA00022928"/>
    </source>
</evidence>
<keyword evidence="4" id="KW-0726">Sexual differentiation</keyword>
<comment type="similarity">
    <text evidence="2">Belongs to the janus family.</text>
</comment>
<dbReference type="InterPro" id="IPR007702">
    <property type="entry name" value="Janus"/>
</dbReference>
<evidence type="ECO:0000256" key="1">
    <source>
        <dbReference type="ARBA" id="ARBA00002508"/>
    </source>
</evidence>
<dbReference type="PANTHER" id="PTHR12258">
    <property type="entry name" value="JANUS-A/JANUS-B"/>
    <property type="match status" value="1"/>
</dbReference>
<proteinExistence type="inferred from homology"/>
<evidence type="ECO:0000313" key="6">
    <source>
        <dbReference type="Proteomes" id="UP001159427"/>
    </source>
</evidence>
<dbReference type="EMBL" id="CALNXI010001594">
    <property type="protein sequence ID" value="CAH3172901.1"/>
    <property type="molecule type" value="Genomic_DNA"/>
</dbReference>
<dbReference type="InterPro" id="IPR038596">
    <property type="entry name" value="Janus_sf"/>
</dbReference>
<dbReference type="Pfam" id="PF05005">
    <property type="entry name" value="Ocnus"/>
    <property type="match status" value="1"/>
</dbReference>
<gene>
    <name evidence="5" type="ORF">PEVE_00008691</name>
</gene>
<organism evidence="5 6">
    <name type="scientific">Porites evermanni</name>
    <dbReference type="NCBI Taxonomy" id="104178"/>
    <lineage>
        <taxon>Eukaryota</taxon>
        <taxon>Metazoa</taxon>
        <taxon>Cnidaria</taxon>
        <taxon>Anthozoa</taxon>
        <taxon>Hexacorallia</taxon>
        <taxon>Scleractinia</taxon>
        <taxon>Fungiina</taxon>
        <taxon>Poritidae</taxon>
        <taxon>Porites</taxon>
    </lineage>
</organism>
<evidence type="ECO:0000313" key="5">
    <source>
        <dbReference type="EMBL" id="CAH3172901.1"/>
    </source>
</evidence>
<protein>
    <recommendedName>
        <fullName evidence="7">Phosphohistidine phosphatase 1</fullName>
    </recommendedName>
</protein>
<dbReference type="PANTHER" id="PTHR12258:SF5">
    <property type="entry name" value="BCDNA.GH02250-RELATED"/>
    <property type="match status" value="1"/>
</dbReference>
<reference evidence="5 6" key="1">
    <citation type="submission" date="2022-05" db="EMBL/GenBank/DDBJ databases">
        <authorList>
            <consortium name="Genoscope - CEA"/>
            <person name="William W."/>
        </authorList>
    </citation>
    <scope>NUCLEOTIDE SEQUENCE [LARGE SCALE GENOMIC DNA]</scope>
</reference>
<evidence type="ECO:0008006" key="7">
    <source>
        <dbReference type="Google" id="ProtNLM"/>
    </source>
</evidence>
<dbReference type="Gene3D" id="3.50.20.20">
    <property type="entry name" value="Janus/Ocnus"/>
    <property type="match status" value="1"/>
</dbReference>
<sequence>MTTGNMVMADSQPGWVGCHLNLKKGQISPTSNLQVASTCKGLQILLYAQRQNSAILLQLNDGNLREKRLKTFRAFQKWTHSIDRDGEMKVSMLQSVRQLCWTFDGHLDVHVECFIESLVRELTDIAIQSVDGAFTEDQRETFHTENMEIPFLRRISQPAEDKEEGRVSDYDSELSQSRTPCLFIIQRKTFRQAPGQIASNMAEGTSTKLESVADVEIDATGRFKYILIKVIDDSGGGVYKYVVRGFDWADYHADIYDRVEKDIKRMGLKSECVGGGWIQHDKSEKKILVYGYSMGFGRADHAITVDKLKKAYPDYTSITFSNEGY</sequence>